<evidence type="ECO:0000256" key="4">
    <source>
        <dbReference type="ARBA" id="ARBA00022553"/>
    </source>
</evidence>
<dbReference type="FunFam" id="3.30.565.10:FF:000006">
    <property type="entry name" value="Sensor histidine kinase WalK"/>
    <property type="match status" value="1"/>
</dbReference>
<dbReference type="InterPro" id="IPR001789">
    <property type="entry name" value="Sig_transdc_resp-reg_receiver"/>
</dbReference>
<keyword evidence="7" id="KW-0902">Two-component regulatory system</keyword>
<dbReference type="CDD" id="cd00075">
    <property type="entry name" value="HATPase"/>
    <property type="match status" value="1"/>
</dbReference>
<accession>A0A4R3HV26</accession>
<feature type="domain" description="Histidine kinase" evidence="11">
    <location>
        <begin position="436"/>
        <end position="654"/>
    </location>
</feature>
<dbReference type="InterPro" id="IPR000014">
    <property type="entry name" value="PAS"/>
</dbReference>
<comment type="subcellular location">
    <subcellularLocation>
        <location evidence="2">Cell inner membrane</location>
        <topology evidence="2">Multi-pass membrane protein</topology>
    </subcellularLocation>
</comment>
<dbReference type="SMART" id="SM00387">
    <property type="entry name" value="HATPase_c"/>
    <property type="match status" value="1"/>
</dbReference>
<dbReference type="Gene3D" id="3.30.450.20">
    <property type="entry name" value="PAS domain"/>
    <property type="match status" value="3"/>
</dbReference>
<dbReference type="PANTHER" id="PTHR43547:SF2">
    <property type="entry name" value="HYBRID SIGNAL TRANSDUCTION HISTIDINE KINASE C"/>
    <property type="match status" value="1"/>
</dbReference>
<dbReference type="FunFam" id="1.10.287.130:FF:000001">
    <property type="entry name" value="Two-component sensor histidine kinase"/>
    <property type="match status" value="1"/>
</dbReference>
<evidence type="ECO:0000313" key="16">
    <source>
        <dbReference type="Proteomes" id="UP000295382"/>
    </source>
</evidence>
<dbReference type="SMART" id="SM00388">
    <property type="entry name" value="HisKA"/>
    <property type="match status" value="1"/>
</dbReference>
<dbReference type="CDD" id="cd00082">
    <property type="entry name" value="HisKA"/>
    <property type="match status" value="1"/>
</dbReference>
<comment type="catalytic activity">
    <reaction evidence="1">
        <text>ATP + protein L-histidine = ADP + protein N-phospho-L-histidine.</text>
        <dbReference type="EC" id="2.7.13.3"/>
    </reaction>
</comment>
<dbReference type="Pfam" id="PF08448">
    <property type="entry name" value="PAS_4"/>
    <property type="match status" value="2"/>
</dbReference>
<evidence type="ECO:0000256" key="3">
    <source>
        <dbReference type="ARBA" id="ARBA00012438"/>
    </source>
</evidence>
<dbReference type="PROSITE" id="PS50110">
    <property type="entry name" value="RESPONSE_REGULATORY"/>
    <property type="match status" value="1"/>
</dbReference>
<dbReference type="PROSITE" id="PS50113">
    <property type="entry name" value="PAC"/>
    <property type="match status" value="1"/>
</dbReference>
<dbReference type="SMART" id="SM00448">
    <property type="entry name" value="REC"/>
    <property type="match status" value="1"/>
</dbReference>
<evidence type="ECO:0000256" key="1">
    <source>
        <dbReference type="ARBA" id="ARBA00000085"/>
    </source>
</evidence>
<evidence type="ECO:0000256" key="2">
    <source>
        <dbReference type="ARBA" id="ARBA00004429"/>
    </source>
</evidence>
<dbReference type="NCBIfam" id="TIGR00229">
    <property type="entry name" value="sensory_box"/>
    <property type="match status" value="1"/>
</dbReference>
<name>A0A4R3HV26_PAULE</name>
<dbReference type="CDD" id="cd17580">
    <property type="entry name" value="REC_2_DhkD-like"/>
    <property type="match status" value="1"/>
</dbReference>
<dbReference type="Pfam" id="PF00072">
    <property type="entry name" value="Response_reg"/>
    <property type="match status" value="1"/>
</dbReference>
<dbReference type="SUPFAM" id="SSF55874">
    <property type="entry name" value="ATPase domain of HSP90 chaperone/DNA topoisomerase II/histidine kinase"/>
    <property type="match status" value="1"/>
</dbReference>
<dbReference type="Pfam" id="PF08447">
    <property type="entry name" value="PAS_3"/>
    <property type="match status" value="1"/>
</dbReference>
<dbReference type="InterPro" id="IPR000700">
    <property type="entry name" value="PAS-assoc_C"/>
</dbReference>
<evidence type="ECO:0000256" key="7">
    <source>
        <dbReference type="ARBA" id="ARBA00023012"/>
    </source>
</evidence>
<dbReference type="InterPro" id="IPR005467">
    <property type="entry name" value="His_kinase_dom"/>
</dbReference>
<sequence>MDSPAVSALAFLADGGDTGALMRNHDWSTSPLGSPASWPQSLRSIVGLILNSKFPMFVAWGSELGFLYNDAYAEILEAKHPAAIGRRFQDIWAEIWDDIHPIIAQAMQGISTYHRNLPLTMNRNGYEEQTWFTFSYSPVREESGKVAGMFCAVTETTDQMLAERHRAEEHERLRNLFQQAPGFIAVLRGPLHIFDIANDAYLRLVGHRDILGKPVREALPELEGQHFFEHLDQVYATGEPFFGKELPAMLQRQANGPLEQRFVSFIYQPTVDHRGIISGIFVEGSDVTEGVQAHRALKESEQRLRQLANTIPQLAWMADPDGRVHWYNDRCYEYTGLRPEELRGWGWQRAHHPDAVPSVSEKWKRSIESGQPFEMSFPLRAANGEYHSFFTRAAPLRDAAGNIVQWFGTSTDITPLELAKNELKEANRRKDEFLAMLAHELRNPLAPISTAAELLKLSASDEGRVRKTSDIITRQVKHMTGLVDDLLDVSRVTRGLVTLHDETLSINGLLTEAIEQVHGIMETKRHHFSVDFPEEPVFVRGDRTRLIQVFANILNNAAKYTPAEGRITLYLGADAEHVEVAVIDNGAGIAPTLLPYIFELFTQAERSADRAQGGLGLGLALAKSLVELQGGTVSAQSRGLGNGSTFTVRLPRVSRPDSDTAQQNVRSGLPHQSGKAKVLIVDDNRDAAEMLSLLLESLGHEVEIAYRPHDALSAAQRSAPSALFLDIGLPDMDGYELARRIRALPETSKSLIVAVTGYGQPKDRERAMRAGFDYHLVKPAALNDVLDVLTKLKPQ</sequence>
<dbReference type="PROSITE" id="PS50109">
    <property type="entry name" value="HIS_KIN"/>
    <property type="match status" value="1"/>
</dbReference>
<feature type="domain" description="Response regulatory" evidence="12">
    <location>
        <begin position="677"/>
        <end position="793"/>
    </location>
</feature>
<dbReference type="PANTHER" id="PTHR43547">
    <property type="entry name" value="TWO-COMPONENT HISTIDINE KINASE"/>
    <property type="match status" value="1"/>
</dbReference>
<dbReference type="PRINTS" id="PR00344">
    <property type="entry name" value="BCTRLSENSOR"/>
</dbReference>
<keyword evidence="6" id="KW-0418">Kinase</keyword>
<dbReference type="SUPFAM" id="SSF55785">
    <property type="entry name" value="PYP-like sensor domain (PAS domain)"/>
    <property type="match status" value="3"/>
</dbReference>
<dbReference type="InterPro" id="IPR036890">
    <property type="entry name" value="HATPase_C_sf"/>
</dbReference>
<dbReference type="InterPro" id="IPR013656">
    <property type="entry name" value="PAS_4"/>
</dbReference>
<dbReference type="FunFam" id="3.30.450.20:FF:000099">
    <property type="entry name" value="Sensory box sensor histidine kinase"/>
    <property type="match status" value="1"/>
</dbReference>
<dbReference type="Gene3D" id="1.10.287.130">
    <property type="match status" value="1"/>
</dbReference>
<evidence type="ECO:0000313" key="15">
    <source>
        <dbReference type="EMBL" id="TCS36051.1"/>
    </source>
</evidence>
<dbReference type="RefSeq" id="WP_132259313.1">
    <property type="nucleotide sequence ID" value="NZ_SLZQ01000008.1"/>
</dbReference>
<dbReference type="InterPro" id="IPR003661">
    <property type="entry name" value="HisK_dim/P_dom"/>
</dbReference>
<reference evidence="15 16" key="1">
    <citation type="submission" date="2019-03" db="EMBL/GenBank/DDBJ databases">
        <title>Genomic Encyclopedia of Type Strains, Phase IV (KMG-IV): sequencing the most valuable type-strain genomes for metagenomic binning, comparative biology and taxonomic classification.</title>
        <authorList>
            <person name="Goeker M."/>
        </authorList>
    </citation>
    <scope>NUCLEOTIDE SEQUENCE [LARGE SCALE GENOMIC DNA]</scope>
    <source>
        <strain evidence="15 16">DSM 7445</strain>
    </source>
</reference>
<dbReference type="InterPro" id="IPR013655">
    <property type="entry name" value="PAS_fold_3"/>
</dbReference>
<dbReference type="GO" id="GO:0000155">
    <property type="term" value="F:phosphorelay sensor kinase activity"/>
    <property type="evidence" value="ECO:0007669"/>
    <property type="project" value="InterPro"/>
</dbReference>
<evidence type="ECO:0000256" key="9">
    <source>
        <dbReference type="PROSITE-ProRule" id="PRU00169"/>
    </source>
</evidence>
<dbReference type="SMART" id="SM00091">
    <property type="entry name" value="PAS"/>
    <property type="match status" value="2"/>
</dbReference>
<proteinExistence type="predicted"/>
<dbReference type="EC" id="2.7.13.3" evidence="3"/>
<dbReference type="InterPro" id="IPR003594">
    <property type="entry name" value="HATPase_dom"/>
</dbReference>
<dbReference type="AlphaFoldDB" id="A0A4R3HV26"/>
<dbReference type="SUPFAM" id="SSF47384">
    <property type="entry name" value="Homodimeric domain of signal transducing histidine kinase"/>
    <property type="match status" value="1"/>
</dbReference>
<feature type="domain" description="PAC" evidence="14">
    <location>
        <begin position="373"/>
        <end position="425"/>
    </location>
</feature>
<evidence type="ECO:0000259" key="13">
    <source>
        <dbReference type="PROSITE" id="PS50112"/>
    </source>
</evidence>
<dbReference type="InterPro" id="IPR035965">
    <property type="entry name" value="PAS-like_dom_sf"/>
</dbReference>
<evidence type="ECO:0000259" key="14">
    <source>
        <dbReference type="PROSITE" id="PS50113"/>
    </source>
</evidence>
<evidence type="ECO:0000256" key="5">
    <source>
        <dbReference type="ARBA" id="ARBA00022679"/>
    </source>
</evidence>
<keyword evidence="8" id="KW-0472">Membrane</keyword>
<dbReference type="Proteomes" id="UP000295382">
    <property type="component" value="Unassembled WGS sequence"/>
</dbReference>
<dbReference type="InterPro" id="IPR011006">
    <property type="entry name" value="CheY-like_superfamily"/>
</dbReference>
<dbReference type="Pfam" id="PF00512">
    <property type="entry name" value="HisKA"/>
    <property type="match status" value="1"/>
</dbReference>
<feature type="region of interest" description="Disordered" evidence="10">
    <location>
        <begin position="644"/>
        <end position="671"/>
    </location>
</feature>
<dbReference type="Gene3D" id="3.30.565.10">
    <property type="entry name" value="Histidine kinase-like ATPase, C-terminal domain"/>
    <property type="match status" value="1"/>
</dbReference>
<evidence type="ECO:0000256" key="10">
    <source>
        <dbReference type="SAM" id="MobiDB-lite"/>
    </source>
</evidence>
<evidence type="ECO:0000256" key="8">
    <source>
        <dbReference type="ARBA" id="ARBA00023136"/>
    </source>
</evidence>
<dbReference type="OrthoDB" id="9087351at2"/>
<dbReference type="InterPro" id="IPR036097">
    <property type="entry name" value="HisK_dim/P_sf"/>
</dbReference>
<comment type="caution">
    <text evidence="15">The sequence shown here is derived from an EMBL/GenBank/DDBJ whole genome shotgun (WGS) entry which is preliminary data.</text>
</comment>
<keyword evidence="4 9" id="KW-0597">Phosphoprotein</keyword>
<dbReference type="InterPro" id="IPR004358">
    <property type="entry name" value="Sig_transdc_His_kin-like_C"/>
</dbReference>
<feature type="domain" description="PAS" evidence="13">
    <location>
        <begin position="300"/>
        <end position="370"/>
    </location>
</feature>
<dbReference type="Pfam" id="PF02518">
    <property type="entry name" value="HATPase_c"/>
    <property type="match status" value="1"/>
</dbReference>
<dbReference type="PROSITE" id="PS50112">
    <property type="entry name" value="PAS"/>
    <property type="match status" value="1"/>
</dbReference>
<evidence type="ECO:0000259" key="12">
    <source>
        <dbReference type="PROSITE" id="PS50110"/>
    </source>
</evidence>
<gene>
    <name evidence="15" type="ORF">EDC30_108115</name>
</gene>
<dbReference type="EMBL" id="SLZQ01000008">
    <property type="protein sequence ID" value="TCS36051.1"/>
    <property type="molecule type" value="Genomic_DNA"/>
</dbReference>
<feature type="modified residue" description="4-aspartylphosphate" evidence="9">
    <location>
        <position position="726"/>
    </location>
</feature>
<dbReference type="CDD" id="cd00130">
    <property type="entry name" value="PAS"/>
    <property type="match status" value="1"/>
</dbReference>
<dbReference type="GO" id="GO:0005886">
    <property type="term" value="C:plasma membrane"/>
    <property type="evidence" value="ECO:0007669"/>
    <property type="project" value="UniProtKB-SubCell"/>
</dbReference>
<keyword evidence="5" id="KW-0808">Transferase</keyword>
<keyword evidence="16" id="KW-1185">Reference proteome</keyword>
<evidence type="ECO:0000259" key="11">
    <source>
        <dbReference type="PROSITE" id="PS50109"/>
    </source>
</evidence>
<organism evidence="15 16">
    <name type="scientific">Paucimonas lemoignei</name>
    <name type="common">Pseudomonas lemoignei</name>
    <dbReference type="NCBI Taxonomy" id="29443"/>
    <lineage>
        <taxon>Bacteria</taxon>
        <taxon>Pseudomonadati</taxon>
        <taxon>Pseudomonadota</taxon>
        <taxon>Betaproteobacteria</taxon>
        <taxon>Burkholderiales</taxon>
        <taxon>Burkholderiaceae</taxon>
        <taxon>Paucimonas</taxon>
    </lineage>
</organism>
<evidence type="ECO:0000256" key="6">
    <source>
        <dbReference type="ARBA" id="ARBA00022777"/>
    </source>
</evidence>
<protein>
    <recommendedName>
        <fullName evidence="3">histidine kinase</fullName>
        <ecNumber evidence="3">2.7.13.3</ecNumber>
    </recommendedName>
</protein>
<dbReference type="SUPFAM" id="SSF52172">
    <property type="entry name" value="CheY-like"/>
    <property type="match status" value="1"/>
</dbReference>
<dbReference type="Gene3D" id="3.40.50.2300">
    <property type="match status" value="1"/>
</dbReference>